<dbReference type="PATRIC" id="fig|63186.3.peg.3896"/>
<dbReference type="InterPro" id="IPR014284">
    <property type="entry name" value="RNA_pol_sigma-70_dom"/>
</dbReference>
<dbReference type="InterPro" id="IPR014327">
    <property type="entry name" value="RNA_pol_sigma70_bacteroid"/>
</dbReference>
<dbReference type="InterPro" id="IPR013249">
    <property type="entry name" value="RNA_pol_sigma70_r4_t2"/>
</dbReference>
<accession>G0L2G2</accession>
<dbReference type="GO" id="GO:0016987">
    <property type="term" value="F:sigma factor activity"/>
    <property type="evidence" value="ECO:0007669"/>
    <property type="project" value="UniProtKB-KW"/>
</dbReference>
<dbReference type="OrthoDB" id="1100095at2"/>
<dbReference type="KEGG" id="zga:ZOBELLIA_3985"/>
<dbReference type="PANTHER" id="PTHR43133:SF46">
    <property type="entry name" value="RNA POLYMERASE SIGMA-70 FACTOR ECF SUBFAMILY"/>
    <property type="match status" value="1"/>
</dbReference>
<dbReference type="NCBIfam" id="TIGR02937">
    <property type="entry name" value="sigma70-ECF"/>
    <property type="match status" value="1"/>
</dbReference>
<comment type="similarity">
    <text evidence="1">Belongs to the sigma-70 factor family. ECF subfamily.</text>
</comment>
<keyword evidence="8" id="KW-1185">Reference proteome</keyword>
<dbReference type="AlphaFoldDB" id="G0L2G2"/>
<dbReference type="PANTHER" id="PTHR43133">
    <property type="entry name" value="RNA POLYMERASE ECF-TYPE SIGMA FACTO"/>
    <property type="match status" value="1"/>
</dbReference>
<reference evidence="8" key="1">
    <citation type="submission" date="2009-07" db="EMBL/GenBank/DDBJ databases">
        <title>Complete genome sequence of Zobellia galactanivorans Dsij.</title>
        <authorList>
            <consortium name="Genoscope - CEA"/>
        </authorList>
    </citation>
    <scope>NUCLEOTIDE SEQUENCE [LARGE SCALE GENOMIC DNA]</scope>
    <source>
        <strain evidence="8">DSM 12802 / CCUG 47099 / CIP 106680 / NCIMB 13871 / Dsij</strain>
    </source>
</reference>
<dbReference type="Gene3D" id="1.10.1740.10">
    <property type="match status" value="1"/>
</dbReference>
<keyword evidence="4" id="KW-0804">Transcription</keyword>
<protein>
    <submittedName>
        <fullName evidence="7">RNA polymerase ECF-type sigma factor</fullName>
    </submittedName>
</protein>
<dbReference type="InterPro" id="IPR013324">
    <property type="entry name" value="RNA_pol_sigma_r3/r4-like"/>
</dbReference>
<reference evidence="7 8" key="2">
    <citation type="journal article" date="2012" name="Environ. Microbiol.">
        <title>Characterization of the first alginolytic operons in a marine bacterium: from their emergence in marine Flavobacteriia to their independent transfers to marine Proteobacteria and human gut Bacteroides.</title>
        <authorList>
            <person name="Thomas F."/>
            <person name="Barbeyron T."/>
            <person name="Tonon T."/>
            <person name="Genicot S."/>
            <person name="Czjzek M."/>
            <person name="Michel G."/>
        </authorList>
    </citation>
    <scope>NUCLEOTIDE SEQUENCE [LARGE SCALE GENOMIC DNA]</scope>
    <source>
        <strain evidence="8">DSM 12802 / CCUG 47099 / CIP 106680 / NCIMB 13871 / Dsij</strain>
    </source>
</reference>
<sequence>MNNEKDIFLIERLKNGEEEAFIYLVDHYNRRLYGYALTLTNNHALAEDILQNVFLRTWEQRKKISITASLQNYLFKSVHNEFINQYKKKRSTMVLEQKYFNALEKATAAHDDISLEGVISKIKREIENLPPKCKEVFLLSRNEGLTNLEIAHHLNVSIKTVEAQITKAFSTLRKELATEYKSMFFILYPMTKPN</sequence>
<keyword evidence="2" id="KW-0805">Transcription regulation</keyword>
<dbReference type="Gene3D" id="1.10.10.10">
    <property type="entry name" value="Winged helix-like DNA-binding domain superfamily/Winged helix DNA-binding domain"/>
    <property type="match status" value="1"/>
</dbReference>
<gene>
    <name evidence="7" type="ordered locus">zobellia_3985</name>
</gene>
<dbReference type="HOGENOM" id="CLU_047691_4_0_10"/>
<dbReference type="GO" id="GO:0003677">
    <property type="term" value="F:DNA binding"/>
    <property type="evidence" value="ECO:0007669"/>
    <property type="project" value="InterPro"/>
</dbReference>
<dbReference type="RefSeq" id="WP_013995312.1">
    <property type="nucleotide sequence ID" value="NC_015844.1"/>
</dbReference>
<feature type="domain" description="RNA polymerase sigma-70 region 2" evidence="5">
    <location>
        <begin position="24"/>
        <end position="91"/>
    </location>
</feature>
<dbReference type="GO" id="GO:0006352">
    <property type="term" value="P:DNA-templated transcription initiation"/>
    <property type="evidence" value="ECO:0007669"/>
    <property type="project" value="InterPro"/>
</dbReference>
<dbReference type="Pfam" id="PF04542">
    <property type="entry name" value="Sigma70_r2"/>
    <property type="match status" value="1"/>
</dbReference>
<organism evidence="7 8">
    <name type="scientific">Zobellia galactanivorans (strain DSM 12802 / CCUG 47099 / CIP 106680 / NCIMB 13871 / Dsij)</name>
    <dbReference type="NCBI Taxonomy" id="63186"/>
    <lineage>
        <taxon>Bacteria</taxon>
        <taxon>Pseudomonadati</taxon>
        <taxon>Bacteroidota</taxon>
        <taxon>Flavobacteriia</taxon>
        <taxon>Flavobacteriales</taxon>
        <taxon>Flavobacteriaceae</taxon>
        <taxon>Zobellia</taxon>
    </lineage>
</organism>
<name>G0L2G2_ZOBGA</name>
<dbReference type="STRING" id="63186.ZOBELLIA_3985"/>
<evidence type="ECO:0000256" key="2">
    <source>
        <dbReference type="ARBA" id="ARBA00023015"/>
    </source>
</evidence>
<feature type="domain" description="RNA polymerase sigma factor 70 region 4 type 2" evidence="6">
    <location>
        <begin position="121"/>
        <end position="170"/>
    </location>
</feature>
<dbReference type="InterPro" id="IPR039425">
    <property type="entry name" value="RNA_pol_sigma-70-like"/>
</dbReference>
<evidence type="ECO:0000259" key="5">
    <source>
        <dbReference type="Pfam" id="PF04542"/>
    </source>
</evidence>
<dbReference type="InterPro" id="IPR036388">
    <property type="entry name" value="WH-like_DNA-bd_sf"/>
</dbReference>
<evidence type="ECO:0000256" key="3">
    <source>
        <dbReference type="ARBA" id="ARBA00023082"/>
    </source>
</evidence>
<dbReference type="InterPro" id="IPR013325">
    <property type="entry name" value="RNA_pol_sigma_r2"/>
</dbReference>
<dbReference type="SUPFAM" id="SSF88946">
    <property type="entry name" value="Sigma2 domain of RNA polymerase sigma factors"/>
    <property type="match status" value="1"/>
</dbReference>
<dbReference type="Proteomes" id="UP000008898">
    <property type="component" value="Chromosome"/>
</dbReference>
<evidence type="ECO:0000313" key="7">
    <source>
        <dbReference type="EMBL" id="CAZ98122.1"/>
    </source>
</evidence>
<keyword evidence="3" id="KW-0731">Sigma factor</keyword>
<evidence type="ECO:0000259" key="6">
    <source>
        <dbReference type="Pfam" id="PF08281"/>
    </source>
</evidence>
<dbReference type="NCBIfam" id="TIGR02985">
    <property type="entry name" value="Sig70_bacteroi1"/>
    <property type="match status" value="1"/>
</dbReference>
<dbReference type="SUPFAM" id="SSF88659">
    <property type="entry name" value="Sigma3 and sigma4 domains of RNA polymerase sigma factors"/>
    <property type="match status" value="1"/>
</dbReference>
<evidence type="ECO:0000256" key="1">
    <source>
        <dbReference type="ARBA" id="ARBA00010641"/>
    </source>
</evidence>
<proteinExistence type="inferred from homology"/>
<dbReference type="EMBL" id="FP476056">
    <property type="protein sequence ID" value="CAZ98122.1"/>
    <property type="molecule type" value="Genomic_DNA"/>
</dbReference>
<dbReference type="InterPro" id="IPR007627">
    <property type="entry name" value="RNA_pol_sigma70_r2"/>
</dbReference>
<dbReference type="Pfam" id="PF08281">
    <property type="entry name" value="Sigma70_r4_2"/>
    <property type="match status" value="1"/>
</dbReference>
<evidence type="ECO:0000256" key="4">
    <source>
        <dbReference type="ARBA" id="ARBA00023163"/>
    </source>
</evidence>
<evidence type="ECO:0000313" key="8">
    <source>
        <dbReference type="Proteomes" id="UP000008898"/>
    </source>
</evidence>